<sequence length="174" mass="19356">MRITYCIALLIFSIFTVQNCGARYICGSHKDEVFSKERPDTGDFPFLKKEDAQKSGEYEDEEVEKSEKSPSSFIIRIIYASVSTVISLILFIFSVYILIKPTFTVTRVRNSSPGALSVEIPAVLQMSLVKKYQPKDSIISGAPLAAVVIANDKKKGKSPLVVKNNKKDTVKTKL</sequence>
<dbReference type="AlphaFoldDB" id="A0A9P1IPY5"/>
<evidence type="ECO:0000313" key="4">
    <source>
        <dbReference type="Proteomes" id="UP001152747"/>
    </source>
</evidence>
<keyword evidence="2" id="KW-0732">Signal</keyword>
<dbReference type="EMBL" id="CANHGI010000004">
    <property type="protein sequence ID" value="CAI5448606.1"/>
    <property type="molecule type" value="Genomic_DNA"/>
</dbReference>
<feature type="transmembrane region" description="Helical" evidence="1">
    <location>
        <begin position="73"/>
        <end position="99"/>
    </location>
</feature>
<gene>
    <name evidence="3" type="ORF">CAMP_LOCUS11243</name>
</gene>
<name>A0A9P1IPY5_9PELO</name>
<keyword evidence="1" id="KW-0472">Membrane</keyword>
<protein>
    <submittedName>
        <fullName evidence="3">Uncharacterized protein</fullName>
    </submittedName>
</protein>
<dbReference type="Proteomes" id="UP001152747">
    <property type="component" value="Unassembled WGS sequence"/>
</dbReference>
<feature type="signal peptide" evidence="2">
    <location>
        <begin position="1"/>
        <end position="22"/>
    </location>
</feature>
<comment type="caution">
    <text evidence="3">The sequence shown here is derived from an EMBL/GenBank/DDBJ whole genome shotgun (WGS) entry which is preliminary data.</text>
</comment>
<reference evidence="3" key="1">
    <citation type="submission" date="2022-11" db="EMBL/GenBank/DDBJ databases">
        <authorList>
            <person name="Kikuchi T."/>
        </authorList>
    </citation>
    <scope>NUCLEOTIDE SEQUENCE</scope>
    <source>
        <strain evidence="3">PS1010</strain>
    </source>
</reference>
<keyword evidence="1" id="KW-1133">Transmembrane helix</keyword>
<proteinExistence type="predicted"/>
<accession>A0A9P1IPY5</accession>
<organism evidence="3 4">
    <name type="scientific">Caenorhabditis angaria</name>
    <dbReference type="NCBI Taxonomy" id="860376"/>
    <lineage>
        <taxon>Eukaryota</taxon>
        <taxon>Metazoa</taxon>
        <taxon>Ecdysozoa</taxon>
        <taxon>Nematoda</taxon>
        <taxon>Chromadorea</taxon>
        <taxon>Rhabditida</taxon>
        <taxon>Rhabditina</taxon>
        <taxon>Rhabditomorpha</taxon>
        <taxon>Rhabditoidea</taxon>
        <taxon>Rhabditidae</taxon>
        <taxon>Peloderinae</taxon>
        <taxon>Caenorhabditis</taxon>
    </lineage>
</organism>
<feature type="chain" id="PRO_5040515333" evidence="2">
    <location>
        <begin position="23"/>
        <end position="174"/>
    </location>
</feature>
<keyword evidence="1" id="KW-0812">Transmembrane</keyword>
<evidence type="ECO:0000256" key="1">
    <source>
        <dbReference type="SAM" id="Phobius"/>
    </source>
</evidence>
<evidence type="ECO:0000256" key="2">
    <source>
        <dbReference type="SAM" id="SignalP"/>
    </source>
</evidence>
<keyword evidence="4" id="KW-1185">Reference proteome</keyword>
<evidence type="ECO:0000313" key="3">
    <source>
        <dbReference type="EMBL" id="CAI5448606.1"/>
    </source>
</evidence>